<dbReference type="InterPro" id="IPR003661">
    <property type="entry name" value="HisK_dim/P_dom"/>
</dbReference>
<feature type="modified residue" description="4-aspartylphosphate" evidence="4">
    <location>
        <position position="55"/>
    </location>
</feature>
<dbReference type="InterPro" id="IPR036097">
    <property type="entry name" value="HisK_dim/P_sf"/>
</dbReference>
<evidence type="ECO:0000313" key="7">
    <source>
        <dbReference type="EMBL" id="TDU26406.1"/>
    </source>
</evidence>
<organism evidence="7 8">
    <name type="scientific">Panacagrimonas perspica</name>
    <dbReference type="NCBI Taxonomy" id="381431"/>
    <lineage>
        <taxon>Bacteria</taxon>
        <taxon>Pseudomonadati</taxon>
        <taxon>Pseudomonadota</taxon>
        <taxon>Gammaproteobacteria</taxon>
        <taxon>Nevskiales</taxon>
        <taxon>Nevskiaceae</taxon>
        <taxon>Panacagrimonas</taxon>
    </lineage>
</organism>
<reference evidence="7 8" key="1">
    <citation type="submission" date="2019-03" db="EMBL/GenBank/DDBJ databases">
        <title>Genomic Encyclopedia of Type Strains, Phase IV (KMG-IV): sequencing the most valuable type-strain genomes for metagenomic binning, comparative biology and taxonomic classification.</title>
        <authorList>
            <person name="Goeker M."/>
        </authorList>
    </citation>
    <scope>NUCLEOTIDE SEQUENCE [LARGE SCALE GENOMIC DNA]</scope>
    <source>
        <strain evidence="7 8">DSM 26377</strain>
    </source>
</reference>
<dbReference type="InterPro" id="IPR036890">
    <property type="entry name" value="HATPase_C_sf"/>
</dbReference>
<dbReference type="InterPro" id="IPR001789">
    <property type="entry name" value="Sig_transdc_resp-reg_receiver"/>
</dbReference>
<keyword evidence="7" id="KW-0418">Kinase</keyword>
<name>A0A4S3K234_9GAMM</name>
<evidence type="ECO:0000259" key="6">
    <source>
        <dbReference type="PROSITE" id="PS50110"/>
    </source>
</evidence>
<feature type="domain" description="Response regulatory" evidence="6">
    <location>
        <begin position="6"/>
        <end position="123"/>
    </location>
</feature>
<dbReference type="EMBL" id="SOBT01000010">
    <property type="protein sequence ID" value="TDU26406.1"/>
    <property type="molecule type" value="Genomic_DNA"/>
</dbReference>
<dbReference type="Pfam" id="PF00072">
    <property type="entry name" value="Response_reg"/>
    <property type="match status" value="2"/>
</dbReference>
<dbReference type="SMART" id="SM00388">
    <property type="entry name" value="HisKA"/>
    <property type="match status" value="1"/>
</dbReference>
<feature type="modified residue" description="4-aspartylphosphate" evidence="4">
    <location>
        <position position="451"/>
    </location>
</feature>
<dbReference type="SMART" id="SM00387">
    <property type="entry name" value="HATPase_c"/>
    <property type="match status" value="1"/>
</dbReference>
<keyword evidence="3 4" id="KW-0597">Phosphoprotein</keyword>
<dbReference type="InterPro" id="IPR004358">
    <property type="entry name" value="Sig_transdc_His_kin-like_C"/>
</dbReference>
<evidence type="ECO:0000256" key="1">
    <source>
        <dbReference type="ARBA" id="ARBA00000085"/>
    </source>
</evidence>
<comment type="catalytic activity">
    <reaction evidence="1">
        <text>ATP + protein L-histidine = ADP + protein N-phospho-L-histidine.</text>
        <dbReference type="EC" id="2.7.13.3"/>
    </reaction>
</comment>
<dbReference type="InterPro" id="IPR005467">
    <property type="entry name" value="His_kinase_dom"/>
</dbReference>
<dbReference type="CDD" id="cd17580">
    <property type="entry name" value="REC_2_DhkD-like"/>
    <property type="match status" value="1"/>
</dbReference>
<dbReference type="AlphaFoldDB" id="A0A4S3K234"/>
<comment type="caution">
    <text evidence="7">The sequence shown here is derived from an EMBL/GenBank/DDBJ whole genome shotgun (WGS) entry which is preliminary data.</text>
</comment>
<dbReference type="CDD" id="cd00082">
    <property type="entry name" value="HisKA"/>
    <property type="match status" value="1"/>
</dbReference>
<sequence length="524" mass="57637">MRSSIKCLLVDDLEENLVALGALLEQDGVELLKARSGSEALELLLVHDFALALLDVQMPDIDGFQLAEFMRGSERTRNIPIIFVTAGTHEPHRVFKGYETGAVDFLHKPVDPQILANKAAVFFQLYRQKLQLAEDLKERTETLRLNEMFVAILGHDLRTPLNTILTCAETLLKADGDAPVRDAADRIQSSGRRMQTLIENVLDLARARLAGGIALKCDHVELDRLVAATVKEHQSLAPLSRIDVTRHGDLRGEWDSDRLAQVLSNLVGNALQHGEAGQPVLVLLDGAQADTVTLTVANAGSISPESLAHVFDPFGGGRRQRARSEGLGLGLYIVRQIVDAHGGEIGVHVEGDQRTVFRVTLPRRVLRSGAVVAQDRDRGIFRLADEPPPATANARVSKGVRRILVVDDNHDSADSLAILLEMDGDQTRTAYDGLEALQVAAEFEPDVIVLDLGLPRLDGYQAARRIREQPWGRDIVLIALTGWDNEDDRRKTREAGFDRHLVKPIDGIALQKILAELTRRTATA</sequence>
<dbReference type="PANTHER" id="PTHR43547:SF2">
    <property type="entry name" value="HYBRID SIGNAL TRANSDUCTION HISTIDINE KINASE C"/>
    <property type="match status" value="1"/>
</dbReference>
<dbReference type="PROSITE" id="PS50110">
    <property type="entry name" value="RESPONSE_REGULATORY"/>
    <property type="match status" value="2"/>
</dbReference>
<gene>
    <name evidence="7" type="ORF">DFR24_3430</name>
</gene>
<dbReference type="Gene3D" id="1.10.287.130">
    <property type="match status" value="1"/>
</dbReference>
<dbReference type="Gene3D" id="3.30.565.10">
    <property type="entry name" value="Histidine kinase-like ATPase, C-terminal domain"/>
    <property type="match status" value="1"/>
</dbReference>
<dbReference type="PRINTS" id="PR00344">
    <property type="entry name" value="BCTRLSENSOR"/>
</dbReference>
<dbReference type="GO" id="GO:0000155">
    <property type="term" value="F:phosphorelay sensor kinase activity"/>
    <property type="evidence" value="ECO:0007669"/>
    <property type="project" value="InterPro"/>
</dbReference>
<dbReference type="PANTHER" id="PTHR43547">
    <property type="entry name" value="TWO-COMPONENT HISTIDINE KINASE"/>
    <property type="match status" value="1"/>
</dbReference>
<keyword evidence="8" id="KW-1185">Reference proteome</keyword>
<protein>
    <recommendedName>
        <fullName evidence="2">histidine kinase</fullName>
        <ecNumber evidence="2">2.7.13.3</ecNumber>
    </recommendedName>
</protein>
<feature type="domain" description="Response regulatory" evidence="6">
    <location>
        <begin position="402"/>
        <end position="518"/>
    </location>
</feature>
<evidence type="ECO:0000259" key="5">
    <source>
        <dbReference type="PROSITE" id="PS50109"/>
    </source>
</evidence>
<evidence type="ECO:0000313" key="8">
    <source>
        <dbReference type="Proteomes" id="UP000295341"/>
    </source>
</evidence>
<dbReference type="CDD" id="cd00075">
    <property type="entry name" value="HATPase"/>
    <property type="match status" value="1"/>
</dbReference>
<keyword evidence="7" id="KW-0808">Transferase</keyword>
<dbReference type="InterPro" id="IPR011006">
    <property type="entry name" value="CheY-like_superfamily"/>
</dbReference>
<evidence type="ECO:0000256" key="3">
    <source>
        <dbReference type="ARBA" id="ARBA00022553"/>
    </source>
</evidence>
<dbReference type="SMART" id="SM00448">
    <property type="entry name" value="REC"/>
    <property type="match status" value="2"/>
</dbReference>
<dbReference type="SUPFAM" id="SSF55874">
    <property type="entry name" value="ATPase domain of HSP90 chaperone/DNA topoisomerase II/histidine kinase"/>
    <property type="match status" value="1"/>
</dbReference>
<accession>A0A4S3K234</accession>
<feature type="domain" description="Histidine kinase" evidence="5">
    <location>
        <begin position="152"/>
        <end position="365"/>
    </location>
</feature>
<dbReference type="InterPro" id="IPR003594">
    <property type="entry name" value="HATPase_dom"/>
</dbReference>
<dbReference type="SUPFAM" id="SSF52172">
    <property type="entry name" value="CheY-like"/>
    <property type="match status" value="2"/>
</dbReference>
<dbReference type="Pfam" id="PF02518">
    <property type="entry name" value="HATPase_c"/>
    <property type="match status" value="1"/>
</dbReference>
<dbReference type="EC" id="2.7.13.3" evidence="2"/>
<evidence type="ECO:0000256" key="4">
    <source>
        <dbReference type="PROSITE-ProRule" id="PRU00169"/>
    </source>
</evidence>
<dbReference type="PROSITE" id="PS50109">
    <property type="entry name" value="HIS_KIN"/>
    <property type="match status" value="1"/>
</dbReference>
<dbReference type="Gene3D" id="3.40.50.2300">
    <property type="match status" value="2"/>
</dbReference>
<dbReference type="SUPFAM" id="SSF47384">
    <property type="entry name" value="Homodimeric domain of signal transducing histidine kinase"/>
    <property type="match status" value="1"/>
</dbReference>
<dbReference type="Proteomes" id="UP000295341">
    <property type="component" value="Unassembled WGS sequence"/>
</dbReference>
<proteinExistence type="predicted"/>
<evidence type="ECO:0000256" key="2">
    <source>
        <dbReference type="ARBA" id="ARBA00012438"/>
    </source>
</evidence>
<dbReference type="Pfam" id="PF00512">
    <property type="entry name" value="HisKA"/>
    <property type="match status" value="1"/>
</dbReference>